<gene>
    <name evidence="7" type="ORF">LAME_0E02300G</name>
</gene>
<dbReference type="AlphaFoldDB" id="A0A1G4JFV3"/>
<feature type="compositionally biased region" description="Polar residues" evidence="5">
    <location>
        <begin position="151"/>
        <end position="173"/>
    </location>
</feature>
<dbReference type="GO" id="GO:0008270">
    <property type="term" value="F:zinc ion binding"/>
    <property type="evidence" value="ECO:0007669"/>
    <property type="project" value="UniProtKB-KW"/>
</dbReference>
<keyword evidence="1" id="KW-0479">Metal-binding</keyword>
<dbReference type="Gene3D" id="3.30.40.10">
    <property type="entry name" value="Zinc/RING finger domain, C3HC4 (zinc finger)"/>
    <property type="match status" value="1"/>
</dbReference>
<sequence>MYVPVMTTCGHNYCYDCISNWLVSNNASELTCPQCRSPLEHPPALNATLQHLLSVVIEIGAGSDPQLGRTRAQSIAQYKNDVENNILYKDVFNNTAVAVVDDDDGVARCSNCHWEVEGDVCPHCNARMRNRTREYDEDEEEEILTDDSIQRSFSGARNSSTTVRADSISSSESEYGEDLDSDTDYVRDFNRNVGESRSRPAPFGSARDILNRINAQDRRQNSEDEDENDSDLNSFIVDEAEEDELEESSYTSSREGKSARVPVRLDDSDNSGDEDKERDSDFWEHNDEDGFASGDNLDSDGGADEDTGRKIKKRRFQVIEDSDEED</sequence>
<evidence type="ECO:0000256" key="3">
    <source>
        <dbReference type="ARBA" id="ARBA00022833"/>
    </source>
</evidence>
<keyword evidence="3" id="KW-0862">Zinc</keyword>
<evidence type="ECO:0000256" key="2">
    <source>
        <dbReference type="ARBA" id="ARBA00022771"/>
    </source>
</evidence>
<dbReference type="InterPro" id="IPR001841">
    <property type="entry name" value="Znf_RING"/>
</dbReference>
<feature type="compositionally biased region" description="Acidic residues" evidence="5">
    <location>
        <begin position="238"/>
        <end position="247"/>
    </location>
</feature>
<feature type="domain" description="RING-type" evidence="6">
    <location>
        <begin position="5"/>
        <end position="36"/>
    </location>
</feature>
<reference evidence="8" key="1">
    <citation type="submission" date="2016-03" db="EMBL/GenBank/DDBJ databases">
        <authorList>
            <person name="Devillers Hugo."/>
        </authorList>
    </citation>
    <scope>NUCLEOTIDE SEQUENCE [LARGE SCALE GENOMIC DNA]</scope>
</reference>
<evidence type="ECO:0000256" key="5">
    <source>
        <dbReference type="SAM" id="MobiDB-lite"/>
    </source>
</evidence>
<keyword evidence="2 4" id="KW-0863">Zinc-finger</keyword>
<accession>A0A1G4JFV3</accession>
<feature type="compositionally biased region" description="Basic and acidic residues" evidence="5">
    <location>
        <begin position="254"/>
        <end position="285"/>
    </location>
</feature>
<protein>
    <submittedName>
        <fullName evidence="7">LAME_0E02300g1_1</fullName>
    </submittedName>
</protein>
<dbReference type="EMBL" id="LT598481">
    <property type="protein sequence ID" value="SCU89127.1"/>
    <property type="molecule type" value="Genomic_DNA"/>
</dbReference>
<dbReference type="PROSITE" id="PS50089">
    <property type="entry name" value="ZF_RING_2"/>
    <property type="match status" value="1"/>
</dbReference>
<proteinExistence type="predicted"/>
<keyword evidence="8" id="KW-1185">Reference proteome</keyword>
<dbReference type="Proteomes" id="UP000191144">
    <property type="component" value="Chromosome E"/>
</dbReference>
<evidence type="ECO:0000313" key="8">
    <source>
        <dbReference type="Proteomes" id="UP000191144"/>
    </source>
</evidence>
<dbReference type="OrthoDB" id="6105938at2759"/>
<dbReference type="SUPFAM" id="SSF57850">
    <property type="entry name" value="RING/U-box"/>
    <property type="match status" value="1"/>
</dbReference>
<feature type="region of interest" description="Disordered" evidence="5">
    <location>
        <begin position="151"/>
        <end position="184"/>
    </location>
</feature>
<dbReference type="InterPro" id="IPR013083">
    <property type="entry name" value="Znf_RING/FYVE/PHD"/>
</dbReference>
<name>A0A1G4JFV3_9SACH</name>
<evidence type="ECO:0000256" key="4">
    <source>
        <dbReference type="PROSITE-ProRule" id="PRU00175"/>
    </source>
</evidence>
<evidence type="ECO:0000313" key="7">
    <source>
        <dbReference type="EMBL" id="SCU89127.1"/>
    </source>
</evidence>
<feature type="compositionally biased region" description="Acidic residues" evidence="5">
    <location>
        <begin position="174"/>
        <end position="183"/>
    </location>
</feature>
<feature type="region of interest" description="Disordered" evidence="5">
    <location>
        <begin position="213"/>
        <end position="326"/>
    </location>
</feature>
<organism evidence="7 8">
    <name type="scientific">Lachancea meyersii CBS 8951</name>
    <dbReference type="NCBI Taxonomy" id="1266667"/>
    <lineage>
        <taxon>Eukaryota</taxon>
        <taxon>Fungi</taxon>
        <taxon>Dikarya</taxon>
        <taxon>Ascomycota</taxon>
        <taxon>Saccharomycotina</taxon>
        <taxon>Saccharomycetes</taxon>
        <taxon>Saccharomycetales</taxon>
        <taxon>Saccharomycetaceae</taxon>
        <taxon>Lachancea</taxon>
    </lineage>
</organism>
<dbReference type="PROSITE" id="PS00518">
    <property type="entry name" value="ZF_RING_1"/>
    <property type="match status" value="1"/>
</dbReference>
<evidence type="ECO:0000259" key="6">
    <source>
        <dbReference type="PROSITE" id="PS50089"/>
    </source>
</evidence>
<dbReference type="Pfam" id="PF15227">
    <property type="entry name" value="zf-C3HC4_4"/>
    <property type="match status" value="1"/>
</dbReference>
<evidence type="ECO:0000256" key="1">
    <source>
        <dbReference type="ARBA" id="ARBA00022723"/>
    </source>
</evidence>
<dbReference type="InterPro" id="IPR017907">
    <property type="entry name" value="Znf_RING_CS"/>
</dbReference>